<reference evidence="2 3" key="1">
    <citation type="submission" date="2019-03" db="EMBL/GenBank/DDBJ databases">
        <title>Subsurface microbial communities from deep shales in Ohio and West Virginia, USA.</title>
        <authorList>
            <person name="Wrighton K."/>
        </authorList>
    </citation>
    <scope>NUCLEOTIDE SEQUENCE [LARGE SCALE GENOMIC DNA]</scope>
    <source>
        <strain evidence="2 3">MSL9.2</strain>
    </source>
</reference>
<organism evidence="2 3">
    <name type="scientific">Halanaerobium saccharolyticum</name>
    <dbReference type="NCBI Taxonomy" id="43595"/>
    <lineage>
        <taxon>Bacteria</taxon>
        <taxon>Bacillati</taxon>
        <taxon>Bacillota</taxon>
        <taxon>Clostridia</taxon>
        <taxon>Halanaerobiales</taxon>
        <taxon>Halanaerobiaceae</taxon>
        <taxon>Halanaerobium</taxon>
    </lineage>
</organism>
<keyword evidence="1" id="KW-1133">Transmembrane helix</keyword>
<feature type="transmembrane region" description="Helical" evidence="1">
    <location>
        <begin position="31"/>
        <end position="48"/>
    </location>
</feature>
<gene>
    <name evidence="2" type="ORF">C8C77_1068</name>
</gene>
<comment type="caution">
    <text evidence="2">The sequence shown here is derived from an EMBL/GenBank/DDBJ whole genome shotgun (WGS) entry which is preliminary data.</text>
</comment>
<evidence type="ECO:0000256" key="1">
    <source>
        <dbReference type="SAM" id="Phobius"/>
    </source>
</evidence>
<evidence type="ECO:0000313" key="2">
    <source>
        <dbReference type="EMBL" id="TDW06165.1"/>
    </source>
</evidence>
<dbReference type="EMBL" id="SODA01000006">
    <property type="protein sequence ID" value="TDW06165.1"/>
    <property type="molecule type" value="Genomic_DNA"/>
</dbReference>
<keyword evidence="1" id="KW-0472">Membrane</keyword>
<sequence>MTDKTKKNFIYFGIGLVLVFIIRYFDLNFIPAMILALIVSGIAGYILNKKSQQ</sequence>
<proteinExistence type="predicted"/>
<evidence type="ECO:0000313" key="3">
    <source>
        <dbReference type="Proteomes" id="UP000294697"/>
    </source>
</evidence>
<feature type="transmembrane region" description="Helical" evidence="1">
    <location>
        <begin position="9"/>
        <end position="25"/>
    </location>
</feature>
<name>A0A4R7Z570_9FIRM</name>
<accession>A0A4R7Z570</accession>
<protein>
    <submittedName>
        <fullName evidence="2">Uncharacterized protein</fullName>
    </submittedName>
</protein>
<keyword evidence="1" id="KW-0812">Transmembrane</keyword>
<dbReference type="AlphaFoldDB" id="A0A4R7Z570"/>
<dbReference type="RefSeq" id="WP_166668484.1">
    <property type="nucleotide sequence ID" value="NZ_QLME01000007.1"/>
</dbReference>
<dbReference type="Proteomes" id="UP000294697">
    <property type="component" value="Unassembled WGS sequence"/>
</dbReference>